<keyword evidence="3" id="KW-0813">Transport</keyword>
<dbReference type="InterPro" id="IPR010130">
    <property type="entry name" value="T1SS_OMP_TolC"/>
</dbReference>
<dbReference type="SUPFAM" id="SSF56954">
    <property type="entry name" value="Outer membrane efflux proteins (OEP)"/>
    <property type="match status" value="1"/>
</dbReference>
<name>A0ABT7LP54_9BURK</name>
<evidence type="ECO:0000256" key="7">
    <source>
        <dbReference type="ARBA" id="ARBA00023237"/>
    </source>
</evidence>
<evidence type="ECO:0000313" key="10">
    <source>
        <dbReference type="Proteomes" id="UP001238603"/>
    </source>
</evidence>
<keyword evidence="10" id="KW-1185">Reference proteome</keyword>
<evidence type="ECO:0000256" key="2">
    <source>
        <dbReference type="ARBA" id="ARBA00007613"/>
    </source>
</evidence>
<gene>
    <name evidence="9" type="ORF">QRD43_15300</name>
</gene>
<keyword evidence="5" id="KW-0812">Transmembrane</keyword>
<comment type="subcellular location">
    <subcellularLocation>
        <location evidence="1">Cell outer membrane</location>
    </subcellularLocation>
</comment>
<evidence type="ECO:0000256" key="5">
    <source>
        <dbReference type="ARBA" id="ARBA00022692"/>
    </source>
</evidence>
<evidence type="ECO:0000256" key="4">
    <source>
        <dbReference type="ARBA" id="ARBA00022452"/>
    </source>
</evidence>
<protein>
    <submittedName>
        <fullName evidence="9">TolC family outer membrane protein</fullName>
    </submittedName>
</protein>
<dbReference type="RefSeq" id="WP_285983370.1">
    <property type="nucleotide sequence ID" value="NZ_JASVDS010000004.1"/>
</dbReference>
<sequence>MAADHRLYSPSRPRTRVLAATLGLLFGGVSMAQAQSLQELYDAARAYDATYLAARAQADSAEFKAAQSEALGRPTLGLGTSVYKTQTHTPSYGALTAAGPAQVPAATLSSTAAKVGLSGKYAVYNRGNSVTMEQAQRGLGVARADLESAEQDLIVRVAQAYFDVLNARDTLATAQGNKKAVAEQLASAKRNFEVGTATITDTREAQARYDLATAQELAADNDLRVKQVTLDQIVGRVGVDPKPLAQPVALPALASDQVETWVSQSEQHPLIRKAQLGLEVAHLETEKAKAANGPTVDANGTFGVVNNRGDVQIPGTTRQAQVGIELNIPLYTGGYNDNRIKETLKLEEKSRNDLDYARRSISEATKRAFFGVQSLRAQVKAYEAAEASTKLALEATQLGYKLGVRVNLDVLNAQTQLFSTQRDLAKARYDVVLNSLKLRQASGQLRPEDLAGVNALLAK</sequence>
<organism evidence="9 10">
    <name type="scientific">Roseateles subflavus</name>
    <dbReference type="NCBI Taxonomy" id="3053353"/>
    <lineage>
        <taxon>Bacteria</taxon>
        <taxon>Pseudomonadati</taxon>
        <taxon>Pseudomonadota</taxon>
        <taxon>Betaproteobacteria</taxon>
        <taxon>Burkholderiales</taxon>
        <taxon>Sphaerotilaceae</taxon>
        <taxon>Roseateles</taxon>
    </lineage>
</organism>
<dbReference type="InterPro" id="IPR051906">
    <property type="entry name" value="TolC-like"/>
</dbReference>
<accession>A0ABT7LP54</accession>
<dbReference type="InterPro" id="IPR003423">
    <property type="entry name" value="OMP_efflux"/>
</dbReference>
<dbReference type="PANTHER" id="PTHR30026">
    <property type="entry name" value="OUTER MEMBRANE PROTEIN TOLC"/>
    <property type="match status" value="1"/>
</dbReference>
<keyword evidence="7" id="KW-0998">Cell outer membrane</keyword>
<evidence type="ECO:0000256" key="1">
    <source>
        <dbReference type="ARBA" id="ARBA00004442"/>
    </source>
</evidence>
<dbReference type="Gene3D" id="1.20.1600.10">
    <property type="entry name" value="Outer membrane efflux proteins (OEP)"/>
    <property type="match status" value="1"/>
</dbReference>
<dbReference type="PANTHER" id="PTHR30026:SF20">
    <property type="entry name" value="OUTER MEMBRANE PROTEIN TOLC"/>
    <property type="match status" value="1"/>
</dbReference>
<proteinExistence type="inferred from homology"/>
<dbReference type="Proteomes" id="UP001238603">
    <property type="component" value="Unassembled WGS sequence"/>
</dbReference>
<dbReference type="EMBL" id="JASVDS010000004">
    <property type="protein sequence ID" value="MDL5033281.1"/>
    <property type="molecule type" value="Genomic_DNA"/>
</dbReference>
<dbReference type="Pfam" id="PF02321">
    <property type="entry name" value="OEP"/>
    <property type="match status" value="2"/>
</dbReference>
<evidence type="ECO:0000256" key="6">
    <source>
        <dbReference type="ARBA" id="ARBA00023136"/>
    </source>
</evidence>
<keyword evidence="8" id="KW-0175">Coiled coil</keyword>
<evidence type="ECO:0000256" key="8">
    <source>
        <dbReference type="SAM" id="Coils"/>
    </source>
</evidence>
<comment type="similarity">
    <text evidence="2">Belongs to the outer membrane factor (OMF) (TC 1.B.17) family.</text>
</comment>
<reference evidence="9 10" key="1">
    <citation type="submission" date="2023-06" db="EMBL/GenBank/DDBJ databases">
        <title>Pelomonas sp. APW6 16S ribosomal RNA gene genome sequencing and assembly.</title>
        <authorList>
            <person name="Woo H."/>
        </authorList>
    </citation>
    <scope>NUCLEOTIDE SEQUENCE [LARGE SCALE GENOMIC DNA]</scope>
    <source>
        <strain evidence="9 10">APW6</strain>
    </source>
</reference>
<evidence type="ECO:0000313" key="9">
    <source>
        <dbReference type="EMBL" id="MDL5033281.1"/>
    </source>
</evidence>
<feature type="coiled-coil region" evidence="8">
    <location>
        <begin position="132"/>
        <end position="191"/>
    </location>
</feature>
<comment type="caution">
    <text evidence="9">The sequence shown here is derived from an EMBL/GenBank/DDBJ whole genome shotgun (WGS) entry which is preliminary data.</text>
</comment>
<keyword evidence="6" id="KW-0472">Membrane</keyword>
<keyword evidence="4" id="KW-1134">Transmembrane beta strand</keyword>
<evidence type="ECO:0000256" key="3">
    <source>
        <dbReference type="ARBA" id="ARBA00022448"/>
    </source>
</evidence>
<dbReference type="NCBIfam" id="TIGR01844">
    <property type="entry name" value="type_I_sec_TolC"/>
    <property type="match status" value="1"/>
</dbReference>